<dbReference type="GO" id="GO:0006635">
    <property type="term" value="P:fatty acid beta-oxidation"/>
    <property type="evidence" value="ECO:0007669"/>
    <property type="project" value="TreeGrafter"/>
</dbReference>
<dbReference type="CDD" id="cd06558">
    <property type="entry name" value="crotonase-like"/>
    <property type="match status" value="1"/>
</dbReference>
<evidence type="ECO:0000256" key="1">
    <source>
        <dbReference type="ARBA" id="ARBA00005254"/>
    </source>
</evidence>
<comment type="caution">
    <text evidence="3">The sequence shown here is derived from an EMBL/GenBank/DDBJ whole genome shotgun (WGS) entry which is preliminary data.</text>
</comment>
<sequence length="225" mass="24573">MTDELEEDICKVMDWFEEEPSLWVVVVTGTGRAFCAGQDLKAWNKTAGSSNSPTTKIATNPHGFGSFARRRSKKTLIAAVNGMSFGGGTELLLNCDIVVGCEGAPVGLPEVKRGVVASVGAHPTHLLAQHVFTSVVSTSQVLSTAIEWASRIVSCSPDAVWVTKEQINLWKDGKGIQEIVQESAKTEQALALYDGENLKEALFFRFEQKRQPEWRDPPALKKAKL</sequence>
<keyword evidence="4" id="KW-1185">Reference proteome</keyword>
<dbReference type="OrthoDB" id="2139957at2759"/>
<dbReference type="Proteomes" id="UP000193467">
    <property type="component" value="Unassembled WGS sequence"/>
</dbReference>
<evidence type="ECO:0000313" key="3">
    <source>
        <dbReference type="EMBL" id="ORY80216.1"/>
    </source>
</evidence>
<dbReference type="InterPro" id="IPR001753">
    <property type="entry name" value="Enoyl-CoA_hydra/iso"/>
</dbReference>
<dbReference type="EMBL" id="MCGR01000025">
    <property type="protein sequence ID" value="ORY80216.1"/>
    <property type="molecule type" value="Genomic_DNA"/>
</dbReference>
<dbReference type="InterPro" id="IPR018376">
    <property type="entry name" value="Enoyl-CoA_hyd/isom_CS"/>
</dbReference>
<accession>A0A1Y2FA58</accession>
<evidence type="ECO:0000256" key="2">
    <source>
        <dbReference type="RuleBase" id="RU003707"/>
    </source>
</evidence>
<name>A0A1Y2FA58_9BASI</name>
<reference evidence="3 4" key="1">
    <citation type="submission" date="2016-07" db="EMBL/GenBank/DDBJ databases">
        <title>Pervasive Adenine N6-methylation of Active Genes in Fungi.</title>
        <authorList>
            <consortium name="DOE Joint Genome Institute"/>
            <person name="Mondo S.J."/>
            <person name="Dannebaum R.O."/>
            <person name="Kuo R.C."/>
            <person name="Labutti K."/>
            <person name="Haridas S."/>
            <person name="Kuo A."/>
            <person name="Salamov A."/>
            <person name="Ahrendt S.R."/>
            <person name="Lipzen A."/>
            <person name="Sullivan W."/>
            <person name="Andreopoulos W.B."/>
            <person name="Clum A."/>
            <person name="Lindquist E."/>
            <person name="Daum C."/>
            <person name="Ramamoorthy G.K."/>
            <person name="Gryganskyi A."/>
            <person name="Culley D."/>
            <person name="Magnuson J.K."/>
            <person name="James T.Y."/>
            <person name="O'Malley M.A."/>
            <person name="Stajich J.E."/>
            <person name="Spatafora J.W."/>
            <person name="Visel A."/>
            <person name="Grigoriev I.V."/>
        </authorList>
    </citation>
    <scope>NUCLEOTIDE SEQUENCE [LARGE SCALE GENOMIC DNA]</scope>
    <source>
        <strain evidence="3 4">62-1032</strain>
    </source>
</reference>
<dbReference type="PROSITE" id="PS00166">
    <property type="entry name" value="ENOYL_COA_HYDRATASE"/>
    <property type="match status" value="1"/>
</dbReference>
<dbReference type="PANTHER" id="PTHR11941:SF158">
    <property type="entry name" value="ENOYL-COA HYDRATASE (AFU_ORTHOLOGUE AFUA_2G10650)"/>
    <property type="match status" value="1"/>
</dbReference>
<dbReference type="Pfam" id="PF00378">
    <property type="entry name" value="ECH_1"/>
    <property type="match status" value="1"/>
</dbReference>
<gene>
    <name evidence="3" type="ORF">BCR35DRAFT_304392</name>
</gene>
<dbReference type="PANTHER" id="PTHR11941">
    <property type="entry name" value="ENOYL-COA HYDRATASE-RELATED"/>
    <property type="match status" value="1"/>
</dbReference>
<dbReference type="GO" id="GO:0005739">
    <property type="term" value="C:mitochondrion"/>
    <property type="evidence" value="ECO:0007669"/>
    <property type="project" value="TreeGrafter"/>
</dbReference>
<dbReference type="InParanoid" id="A0A1Y2FA58"/>
<organism evidence="3 4">
    <name type="scientific">Leucosporidium creatinivorum</name>
    <dbReference type="NCBI Taxonomy" id="106004"/>
    <lineage>
        <taxon>Eukaryota</taxon>
        <taxon>Fungi</taxon>
        <taxon>Dikarya</taxon>
        <taxon>Basidiomycota</taxon>
        <taxon>Pucciniomycotina</taxon>
        <taxon>Microbotryomycetes</taxon>
        <taxon>Leucosporidiales</taxon>
        <taxon>Leucosporidium</taxon>
    </lineage>
</organism>
<dbReference type="GO" id="GO:0003824">
    <property type="term" value="F:catalytic activity"/>
    <property type="evidence" value="ECO:0007669"/>
    <property type="project" value="InterPro"/>
</dbReference>
<dbReference type="SUPFAM" id="SSF52096">
    <property type="entry name" value="ClpP/crotonase"/>
    <property type="match status" value="1"/>
</dbReference>
<proteinExistence type="inferred from homology"/>
<dbReference type="InterPro" id="IPR029045">
    <property type="entry name" value="ClpP/crotonase-like_dom_sf"/>
</dbReference>
<dbReference type="AlphaFoldDB" id="A0A1Y2FA58"/>
<dbReference type="STRING" id="106004.A0A1Y2FA58"/>
<comment type="similarity">
    <text evidence="1 2">Belongs to the enoyl-CoA hydratase/isomerase family.</text>
</comment>
<dbReference type="Gene3D" id="3.90.226.10">
    <property type="entry name" value="2-enoyl-CoA Hydratase, Chain A, domain 1"/>
    <property type="match status" value="1"/>
</dbReference>
<protein>
    <submittedName>
        <fullName evidence="3">ClpP/crotonase-like domain-containing protein</fullName>
    </submittedName>
</protein>
<evidence type="ECO:0000313" key="4">
    <source>
        <dbReference type="Proteomes" id="UP000193467"/>
    </source>
</evidence>